<keyword evidence="7" id="KW-1185">Reference proteome</keyword>
<sequence>MVRLLLGDDHRIVREGLKQVLADAPDVAVVGEAQSGPEVLAQVRHLQGTLGLDLVLLDIAMPGCDGLEVLQILRHEFPLLPVLMLSTYPEQQYAVRCIKLGAGGYLNKSADPDDMVAAVRKVAAGGMYVTPATAEALASAMGAKAAAAGSKTAAAGVTALDALSHREHQVYRLLSTGQTVGEIGAQLKLASNTVSTYRARILEKTGAKNDVELALLAERHARNATQL</sequence>
<feature type="domain" description="Response regulatory" evidence="5">
    <location>
        <begin position="3"/>
        <end position="123"/>
    </location>
</feature>
<dbReference type="PROSITE" id="PS50043">
    <property type="entry name" value="HTH_LUXR_2"/>
    <property type="match status" value="1"/>
</dbReference>
<dbReference type="InterPro" id="IPR058245">
    <property type="entry name" value="NreC/VraR/RcsB-like_REC"/>
</dbReference>
<evidence type="ECO:0000256" key="2">
    <source>
        <dbReference type="ARBA" id="ARBA00023125"/>
    </source>
</evidence>
<evidence type="ECO:0000259" key="4">
    <source>
        <dbReference type="PROSITE" id="PS50043"/>
    </source>
</evidence>
<dbReference type="InterPro" id="IPR039420">
    <property type="entry name" value="WalR-like"/>
</dbReference>
<evidence type="ECO:0000256" key="1">
    <source>
        <dbReference type="ARBA" id="ARBA00022553"/>
    </source>
</evidence>
<dbReference type="GO" id="GO:0003677">
    <property type="term" value="F:DNA binding"/>
    <property type="evidence" value="ECO:0007669"/>
    <property type="project" value="UniProtKB-KW"/>
</dbReference>
<feature type="modified residue" description="4-aspartylphosphate" evidence="3">
    <location>
        <position position="58"/>
    </location>
</feature>
<dbReference type="SMART" id="SM00421">
    <property type="entry name" value="HTH_LUXR"/>
    <property type="match status" value="1"/>
</dbReference>
<dbReference type="RefSeq" id="WP_117177798.1">
    <property type="nucleotide sequence ID" value="NZ_QFZK01000007.1"/>
</dbReference>
<dbReference type="InterPro" id="IPR000792">
    <property type="entry name" value="Tscrpt_reg_LuxR_C"/>
</dbReference>
<dbReference type="Gene3D" id="3.40.50.2300">
    <property type="match status" value="1"/>
</dbReference>
<feature type="domain" description="HTH luxR-type" evidence="4">
    <location>
        <begin position="156"/>
        <end position="221"/>
    </location>
</feature>
<keyword evidence="2 6" id="KW-0238">DNA-binding</keyword>
<gene>
    <name evidence="6" type="ORF">DIC66_12855</name>
</gene>
<dbReference type="Pfam" id="PF00072">
    <property type="entry name" value="Response_reg"/>
    <property type="match status" value="1"/>
</dbReference>
<dbReference type="PANTHER" id="PTHR43214">
    <property type="entry name" value="TWO-COMPONENT RESPONSE REGULATOR"/>
    <property type="match status" value="1"/>
</dbReference>
<evidence type="ECO:0000259" key="5">
    <source>
        <dbReference type="PROSITE" id="PS50110"/>
    </source>
</evidence>
<dbReference type="OrthoDB" id="9816469at2"/>
<dbReference type="Pfam" id="PF00196">
    <property type="entry name" value="GerE"/>
    <property type="match status" value="1"/>
</dbReference>
<evidence type="ECO:0000256" key="3">
    <source>
        <dbReference type="PROSITE-ProRule" id="PRU00169"/>
    </source>
</evidence>
<dbReference type="SUPFAM" id="SSF46894">
    <property type="entry name" value="C-terminal effector domain of the bipartite response regulators"/>
    <property type="match status" value="1"/>
</dbReference>
<dbReference type="Proteomes" id="UP000260665">
    <property type="component" value="Unassembled WGS sequence"/>
</dbReference>
<accession>A0A3E1RAY7</accession>
<dbReference type="PRINTS" id="PR00038">
    <property type="entry name" value="HTHLUXR"/>
</dbReference>
<dbReference type="GO" id="GO:0006355">
    <property type="term" value="P:regulation of DNA-templated transcription"/>
    <property type="evidence" value="ECO:0007669"/>
    <property type="project" value="InterPro"/>
</dbReference>
<dbReference type="InterPro" id="IPR016032">
    <property type="entry name" value="Sig_transdc_resp-reg_C-effctor"/>
</dbReference>
<protein>
    <submittedName>
        <fullName evidence="6">DNA-binding response regulator</fullName>
    </submittedName>
</protein>
<dbReference type="SMART" id="SM00448">
    <property type="entry name" value="REC"/>
    <property type="match status" value="1"/>
</dbReference>
<dbReference type="AlphaFoldDB" id="A0A3E1RAY7"/>
<dbReference type="InterPro" id="IPR001789">
    <property type="entry name" value="Sig_transdc_resp-reg_receiver"/>
</dbReference>
<organism evidence="6 7">
    <name type="scientific">Rhodoferax lacus</name>
    <dbReference type="NCBI Taxonomy" id="2184758"/>
    <lineage>
        <taxon>Bacteria</taxon>
        <taxon>Pseudomonadati</taxon>
        <taxon>Pseudomonadota</taxon>
        <taxon>Betaproteobacteria</taxon>
        <taxon>Burkholderiales</taxon>
        <taxon>Comamonadaceae</taxon>
        <taxon>Rhodoferax</taxon>
    </lineage>
</organism>
<proteinExistence type="predicted"/>
<name>A0A3E1RAY7_9BURK</name>
<dbReference type="PROSITE" id="PS00622">
    <property type="entry name" value="HTH_LUXR_1"/>
    <property type="match status" value="1"/>
</dbReference>
<dbReference type="CDD" id="cd17535">
    <property type="entry name" value="REC_NarL-like"/>
    <property type="match status" value="1"/>
</dbReference>
<dbReference type="InterPro" id="IPR011006">
    <property type="entry name" value="CheY-like_superfamily"/>
</dbReference>
<dbReference type="GO" id="GO:0000160">
    <property type="term" value="P:phosphorelay signal transduction system"/>
    <property type="evidence" value="ECO:0007669"/>
    <property type="project" value="InterPro"/>
</dbReference>
<evidence type="ECO:0000313" key="6">
    <source>
        <dbReference type="EMBL" id="RFO96526.1"/>
    </source>
</evidence>
<evidence type="ECO:0000313" key="7">
    <source>
        <dbReference type="Proteomes" id="UP000260665"/>
    </source>
</evidence>
<comment type="caution">
    <text evidence="6">The sequence shown here is derived from an EMBL/GenBank/DDBJ whole genome shotgun (WGS) entry which is preliminary data.</text>
</comment>
<dbReference type="PROSITE" id="PS50110">
    <property type="entry name" value="RESPONSE_REGULATORY"/>
    <property type="match status" value="1"/>
</dbReference>
<reference evidence="6 7" key="1">
    <citation type="submission" date="2018-05" db="EMBL/GenBank/DDBJ databases">
        <title>Rhodoferax soyangensis sp.nov., isolated from an oligotrophic freshwater lake.</title>
        <authorList>
            <person name="Park M."/>
        </authorList>
    </citation>
    <scope>NUCLEOTIDE SEQUENCE [LARGE SCALE GENOMIC DNA]</scope>
    <source>
        <strain evidence="6 7">IMCC26218</strain>
    </source>
</reference>
<dbReference type="SUPFAM" id="SSF52172">
    <property type="entry name" value="CheY-like"/>
    <property type="match status" value="1"/>
</dbReference>
<dbReference type="EMBL" id="QFZK01000007">
    <property type="protein sequence ID" value="RFO96526.1"/>
    <property type="molecule type" value="Genomic_DNA"/>
</dbReference>
<dbReference type="CDD" id="cd06170">
    <property type="entry name" value="LuxR_C_like"/>
    <property type="match status" value="1"/>
</dbReference>
<keyword evidence="1 3" id="KW-0597">Phosphoprotein</keyword>